<gene>
    <name evidence="1" type="ORF">S2091_4233</name>
</gene>
<reference evidence="1 2" key="1">
    <citation type="submission" date="2018-02" db="EMBL/GenBank/DDBJ databases">
        <title>Solimicrobium silvestre gen. nov., sp. nov., isolated from alpine forest soil.</title>
        <authorList>
            <person name="Margesin R."/>
            <person name="Albuquerque L."/>
            <person name="Zhang D.-C."/>
            <person name="Froufe H.J.C."/>
            <person name="Severino R."/>
            <person name="Roxo I."/>
            <person name="Egas C."/>
            <person name="Da Costa M.S."/>
        </authorList>
    </citation>
    <scope>NUCLEOTIDE SEQUENCE [LARGE SCALE GENOMIC DNA]</scope>
    <source>
        <strain evidence="1 2">S20-91</strain>
    </source>
</reference>
<dbReference type="AlphaFoldDB" id="A0A2S9GTK7"/>
<dbReference type="EMBL" id="PUGF01000030">
    <property type="protein sequence ID" value="PRC91045.1"/>
    <property type="molecule type" value="Genomic_DNA"/>
</dbReference>
<dbReference type="Proteomes" id="UP000237839">
    <property type="component" value="Unassembled WGS sequence"/>
</dbReference>
<name>A0A2S9GTK7_9BURK</name>
<keyword evidence="2" id="KW-1185">Reference proteome</keyword>
<evidence type="ECO:0000313" key="2">
    <source>
        <dbReference type="Proteomes" id="UP000237839"/>
    </source>
</evidence>
<sequence length="55" mass="6337">MKAPFQERMLIMFKKQDPYSFTQYVLLYGVINGTQEAIGTLATEYRVALYNDVLG</sequence>
<comment type="caution">
    <text evidence="1">The sequence shown here is derived from an EMBL/GenBank/DDBJ whole genome shotgun (WGS) entry which is preliminary data.</text>
</comment>
<evidence type="ECO:0000313" key="1">
    <source>
        <dbReference type="EMBL" id="PRC91045.1"/>
    </source>
</evidence>
<accession>A0A2S9GTK7</accession>
<protein>
    <submittedName>
        <fullName evidence="1">Uncharacterized protein</fullName>
    </submittedName>
</protein>
<proteinExistence type="predicted"/>
<organism evidence="1 2">
    <name type="scientific">Solimicrobium silvestre</name>
    <dbReference type="NCBI Taxonomy" id="2099400"/>
    <lineage>
        <taxon>Bacteria</taxon>
        <taxon>Pseudomonadati</taxon>
        <taxon>Pseudomonadota</taxon>
        <taxon>Betaproteobacteria</taxon>
        <taxon>Burkholderiales</taxon>
        <taxon>Oxalobacteraceae</taxon>
        <taxon>Solimicrobium</taxon>
    </lineage>
</organism>